<reference evidence="2 3" key="1">
    <citation type="journal article" date="2018" name="Mycol. Prog.">
        <title>Coniella lustricola, a new species from submerged detritus.</title>
        <authorList>
            <person name="Raudabaugh D.B."/>
            <person name="Iturriaga T."/>
            <person name="Carver A."/>
            <person name="Mondo S."/>
            <person name="Pangilinan J."/>
            <person name="Lipzen A."/>
            <person name="He G."/>
            <person name="Amirebrahimi M."/>
            <person name="Grigoriev I.V."/>
            <person name="Miller A.N."/>
        </authorList>
    </citation>
    <scope>NUCLEOTIDE SEQUENCE [LARGE SCALE GENOMIC DNA]</scope>
    <source>
        <strain evidence="2 3">B22-T-1</strain>
    </source>
</reference>
<dbReference type="SUPFAM" id="SSF81383">
    <property type="entry name" value="F-box domain"/>
    <property type="match status" value="1"/>
</dbReference>
<dbReference type="AlphaFoldDB" id="A0A2T2ZY79"/>
<dbReference type="InParanoid" id="A0A2T2ZY79"/>
<dbReference type="Pfam" id="PF12937">
    <property type="entry name" value="F-box-like"/>
    <property type="match status" value="1"/>
</dbReference>
<dbReference type="OrthoDB" id="3642468at2759"/>
<dbReference type="EMBL" id="KZ678567">
    <property type="protein sequence ID" value="PSR79393.1"/>
    <property type="molecule type" value="Genomic_DNA"/>
</dbReference>
<dbReference type="InterPro" id="IPR001810">
    <property type="entry name" value="F-box_dom"/>
</dbReference>
<evidence type="ECO:0000313" key="2">
    <source>
        <dbReference type="EMBL" id="PSR79393.1"/>
    </source>
</evidence>
<gene>
    <name evidence="2" type="ORF">BD289DRAFT_354403</name>
</gene>
<sequence length="281" mass="32448">LLNLPYDILIQILAYFRPSAVFRLARTCRSLHSFLLVQHPSRIAQAIVSWRYPILAKCMRLPVLLNNHDASRDLHNNDTHALSLRDALLDQERLRGHDIRRRPYYQHLTPPDPHLICTCLTCVLRWHVLCLAVDFAHWQDRLDAGEPLPAIARGERPAWNARLLEAHAGVVLKAVLNPTAALWHASILQAHLASTVRAIQRHAANRFNHRPRFQLTARDAAAGTDAFLALEGPSSMDMPFHRDNYYMLEAYLPNRSWFAEDKRWGYLPAEQHQRDLEQLRK</sequence>
<feature type="non-terminal residue" evidence="2">
    <location>
        <position position="1"/>
    </location>
</feature>
<protein>
    <recommendedName>
        <fullName evidence="1">F-box domain-containing protein</fullName>
    </recommendedName>
</protein>
<name>A0A2T2ZY79_9PEZI</name>
<evidence type="ECO:0000259" key="1">
    <source>
        <dbReference type="PROSITE" id="PS50181"/>
    </source>
</evidence>
<feature type="domain" description="F-box" evidence="1">
    <location>
        <begin position="1"/>
        <end position="47"/>
    </location>
</feature>
<feature type="non-terminal residue" evidence="2">
    <location>
        <position position="281"/>
    </location>
</feature>
<evidence type="ECO:0000313" key="3">
    <source>
        <dbReference type="Proteomes" id="UP000241462"/>
    </source>
</evidence>
<accession>A0A2T2ZY79</accession>
<keyword evidence="3" id="KW-1185">Reference proteome</keyword>
<dbReference type="STRING" id="2025994.A0A2T2ZY79"/>
<dbReference type="InterPro" id="IPR036047">
    <property type="entry name" value="F-box-like_dom_sf"/>
</dbReference>
<dbReference type="Proteomes" id="UP000241462">
    <property type="component" value="Unassembled WGS sequence"/>
</dbReference>
<proteinExistence type="predicted"/>
<dbReference type="PROSITE" id="PS50181">
    <property type="entry name" value="FBOX"/>
    <property type="match status" value="1"/>
</dbReference>
<organism evidence="2 3">
    <name type="scientific">Coniella lustricola</name>
    <dbReference type="NCBI Taxonomy" id="2025994"/>
    <lineage>
        <taxon>Eukaryota</taxon>
        <taxon>Fungi</taxon>
        <taxon>Dikarya</taxon>
        <taxon>Ascomycota</taxon>
        <taxon>Pezizomycotina</taxon>
        <taxon>Sordariomycetes</taxon>
        <taxon>Sordariomycetidae</taxon>
        <taxon>Diaporthales</taxon>
        <taxon>Schizoparmaceae</taxon>
        <taxon>Coniella</taxon>
    </lineage>
</organism>
<dbReference type="CDD" id="cd09917">
    <property type="entry name" value="F-box_SF"/>
    <property type="match status" value="1"/>
</dbReference>